<comment type="caution">
    <text evidence="1">The sequence shown here is derived from an EMBL/GenBank/DDBJ whole genome shotgun (WGS) entry which is preliminary data.</text>
</comment>
<name>A0A418ZR29_9RHOB</name>
<sequence length="66" mass="6855">MSGSIATITARNALEPANAQQVLVIDVSGDETVAAGSATYVWREATEAWIRIGESESMDLSSPGTA</sequence>
<dbReference type="RefSeq" id="WP_119901162.1">
    <property type="nucleotide sequence ID" value="NZ_QNRC01000097.1"/>
</dbReference>
<dbReference type="Proteomes" id="UP000283587">
    <property type="component" value="Unassembled WGS sequence"/>
</dbReference>
<dbReference type="AlphaFoldDB" id="A0A418ZR29"/>
<evidence type="ECO:0000313" key="1">
    <source>
        <dbReference type="EMBL" id="RJK98807.1"/>
    </source>
</evidence>
<evidence type="ECO:0000313" key="2">
    <source>
        <dbReference type="Proteomes" id="UP000283587"/>
    </source>
</evidence>
<keyword evidence="2" id="KW-1185">Reference proteome</keyword>
<dbReference type="EMBL" id="QZEW01000201">
    <property type="protein sequence ID" value="RJK98807.1"/>
    <property type="molecule type" value="Genomic_DNA"/>
</dbReference>
<reference evidence="2" key="1">
    <citation type="submission" date="2018-09" db="EMBL/GenBank/DDBJ databases">
        <title>Paracoccus onubensis nov. sp. a moderate halophilic bacterium isolated from Gruta de las Maravillas (Aracena, Spain).</title>
        <authorList>
            <person name="Jurado V."/>
            <person name="Gutierrez-Patricio S."/>
            <person name="Gonzalez-Pimentel J.L."/>
            <person name="Miller A.Z."/>
            <person name="Laiz L."/>
            <person name="Saiz-Jimenez C."/>
        </authorList>
    </citation>
    <scope>NUCLEOTIDE SEQUENCE [LARGE SCALE GENOMIC DNA]</scope>
    <source>
        <strain evidence="2">DSM 26381</strain>
    </source>
</reference>
<dbReference type="OrthoDB" id="6882930at2"/>
<organism evidence="1 2">
    <name type="scientific">Paracoccus siganidrum</name>
    <dbReference type="NCBI Taxonomy" id="1276757"/>
    <lineage>
        <taxon>Bacteria</taxon>
        <taxon>Pseudomonadati</taxon>
        <taxon>Pseudomonadota</taxon>
        <taxon>Alphaproteobacteria</taxon>
        <taxon>Rhodobacterales</taxon>
        <taxon>Paracoccaceae</taxon>
        <taxon>Paracoccus</taxon>
    </lineage>
</organism>
<accession>A0A418ZR29</accession>
<protein>
    <submittedName>
        <fullName evidence="1">Uncharacterized protein</fullName>
    </submittedName>
</protein>
<gene>
    <name evidence="1" type="ORF">D3P05_23610</name>
</gene>
<proteinExistence type="predicted"/>